<dbReference type="InterPro" id="IPR006175">
    <property type="entry name" value="YjgF/YER057c/UK114"/>
</dbReference>
<comment type="caution">
    <text evidence="2">The sequence shown here is derived from an EMBL/GenBank/DDBJ whole genome shotgun (WGS) entry which is preliminary data.</text>
</comment>
<reference evidence="2 3" key="1">
    <citation type="submission" date="2021-07" db="EMBL/GenBank/DDBJ databases">
        <title>Genome data of Colletotrichum spaethianum.</title>
        <authorList>
            <person name="Utami Y.D."/>
            <person name="Hiruma K."/>
        </authorList>
    </citation>
    <scope>NUCLEOTIDE SEQUENCE [LARGE SCALE GENOMIC DNA]</scope>
    <source>
        <strain evidence="2 3">MAFF 242679</strain>
    </source>
</reference>
<dbReference type="SUPFAM" id="SSF55298">
    <property type="entry name" value="YjgF-like"/>
    <property type="match status" value="1"/>
</dbReference>
<dbReference type="Proteomes" id="UP001055172">
    <property type="component" value="Unassembled WGS sequence"/>
</dbReference>
<sequence>MSNNGVAVTLPIGAVKGLANYPRGRLAPATVHRALDISGTSSRRPNGTFAGARANPNSPRMIPTTSKRRAGETAAGSTQATNDKGGLGSIIDATVFLVDMKRDHAGMNGVWNRFWPRLEEAPARTTVGARDLPGEEMAVEVKRAAVVEGGEQWDDRSDKRRRLAERSSVLGRQPGSIPGQLLRLVFCLRDGRIPPFHSSHIDELGNRHLG</sequence>
<dbReference type="Gene3D" id="3.30.1330.40">
    <property type="entry name" value="RutC-like"/>
    <property type="match status" value="1"/>
</dbReference>
<keyword evidence="3" id="KW-1185">Reference proteome</keyword>
<gene>
    <name evidence="2" type="ORF">ColLi_09933</name>
</gene>
<evidence type="ECO:0000313" key="2">
    <source>
        <dbReference type="EMBL" id="GJC87095.1"/>
    </source>
</evidence>
<proteinExistence type="predicted"/>
<dbReference type="AlphaFoldDB" id="A0AA37GTS6"/>
<name>A0AA37GTS6_9PEZI</name>
<protein>
    <submittedName>
        <fullName evidence="2">2-aminomuconate deaminase</fullName>
    </submittedName>
</protein>
<dbReference type="Pfam" id="PF01042">
    <property type="entry name" value="Ribonuc_L-PSP"/>
    <property type="match status" value="1"/>
</dbReference>
<evidence type="ECO:0000256" key="1">
    <source>
        <dbReference type="SAM" id="MobiDB-lite"/>
    </source>
</evidence>
<dbReference type="InterPro" id="IPR035959">
    <property type="entry name" value="RutC-like_sf"/>
</dbReference>
<accession>A0AA37GTS6</accession>
<dbReference type="EMBL" id="BPPX01000024">
    <property type="protein sequence ID" value="GJC87095.1"/>
    <property type="molecule type" value="Genomic_DNA"/>
</dbReference>
<feature type="region of interest" description="Disordered" evidence="1">
    <location>
        <begin position="36"/>
        <end position="83"/>
    </location>
</feature>
<organism evidence="2 3">
    <name type="scientific">Colletotrichum liriopes</name>
    <dbReference type="NCBI Taxonomy" id="708192"/>
    <lineage>
        <taxon>Eukaryota</taxon>
        <taxon>Fungi</taxon>
        <taxon>Dikarya</taxon>
        <taxon>Ascomycota</taxon>
        <taxon>Pezizomycotina</taxon>
        <taxon>Sordariomycetes</taxon>
        <taxon>Hypocreomycetidae</taxon>
        <taxon>Glomerellales</taxon>
        <taxon>Glomerellaceae</taxon>
        <taxon>Colletotrichum</taxon>
        <taxon>Colletotrichum spaethianum species complex</taxon>
    </lineage>
</organism>
<evidence type="ECO:0000313" key="3">
    <source>
        <dbReference type="Proteomes" id="UP001055172"/>
    </source>
</evidence>
<dbReference type="CDD" id="cd00448">
    <property type="entry name" value="YjgF_YER057c_UK114_family"/>
    <property type="match status" value="1"/>
</dbReference>